<proteinExistence type="inferred from homology"/>
<keyword evidence="9" id="KW-0446">Lipid-binding</keyword>
<evidence type="ECO:0000256" key="4">
    <source>
        <dbReference type="ARBA" id="ARBA00008233"/>
    </source>
</evidence>
<evidence type="ECO:0000256" key="9">
    <source>
        <dbReference type="ARBA" id="ARBA00023121"/>
    </source>
</evidence>
<evidence type="ECO:0000256" key="1">
    <source>
        <dbReference type="ARBA" id="ARBA00004294"/>
    </source>
</evidence>
<name>A0A7K5JWN7_9TYRA</name>
<keyword evidence="11" id="KW-0472">Membrane</keyword>
<evidence type="ECO:0000256" key="12">
    <source>
        <dbReference type="ARBA" id="ARBA00032687"/>
    </source>
</evidence>
<gene>
    <name evidence="14" type="primary">Spata18</name>
    <name evidence="14" type="ORF">MIOMAC_R12363</name>
</gene>
<feature type="domain" description="Mitochondria-eating protein C-terminal" evidence="13">
    <location>
        <begin position="20"/>
        <end position="210"/>
    </location>
</feature>
<dbReference type="Proteomes" id="UP000525714">
    <property type="component" value="Unassembled WGS sequence"/>
</dbReference>
<dbReference type="PANTHER" id="PTHR21771:SF0">
    <property type="entry name" value="MITOCHONDRIA-EATING PROTEIN"/>
    <property type="match status" value="1"/>
</dbReference>
<sequence>RPCRPKSWSPGRARHINASRRACLVARFGFIYAQERFDAETLLRTYINDMEMVQRIIYTAAVESFYAAKMAYWKFKIHVKEALSLGHTGPESLEDAVLDYIVCHKDEYDVHASVKEVIRSMNINPKISFPPEIDFIVLSTLIQELCCLAFSMQTLVPPLDVAFGIDGELFNESKYYRSPDSDFTAAFVAYHVWPALVEDGIVIVKGEVVTKR</sequence>
<dbReference type="AlphaFoldDB" id="A0A7K5JWN7"/>
<evidence type="ECO:0000256" key="11">
    <source>
        <dbReference type="ARBA" id="ARBA00023136"/>
    </source>
</evidence>
<evidence type="ECO:0000256" key="7">
    <source>
        <dbReference type="ARBA" id="ARBA00022787"/>
    </source>
</evidence>
<keyword evidence="7" id="KW-1000">Mitochondrion outer membrane</keyword>
<evidence type="ECO:0000313" key="15">
    <source>
        <dbReference type="Proteomes" id="UP000525714"/>
    </source>
</evidence>
<evidence type="ECO:0000256" key="8">
    <source>
        <dbReference type="ARBA" id="ARBA00023054"/>
    </source>
</evidence>
<dbReference type="InterPro" id="IPR026169">
    <property type="entry name" value="MIEAP"/>
</dbReference>
<evidence type="ECO:0000313" key="14">
    <source>
        <dbReference type="EMBL" id="NWS98354.1"/>
    </source>
</evidence>
<comment type="subcellular location">
    <subcellularLocation>
        <location evidence="3">Cytoplasm</location>
    </subcellularLocation>
    <subcellularLocation>
        <location evidence="2">Mitochondrion matrix</location>
    </subcellularLocation>
    <subcellularLocation>
        <location evidence="1">Mitochondrion outer membrane</location>
    </subcellularLocation>
</comment>
<dbReference type="GO" id="GO:0035695">
    <property type="term" value="P:mitophagy by internal vacuole formation"/>
    <property type="evidence" value="ECO:0007669"/>
    <property type="project" value="TreeGrafter"/>
</dbReference>
<evidence type="ECO:0000256" key="5">
    <source>
        <dbReference type="ARBA" id="ARBA00019863"/>
    </source>
</evidence>
<accession>A0A7K5JWN7</accession>
<keyword evidence="15" id="KW-1185">Reference proteome</keyword>
<dbReference type="GO" id="GO:0035694">
    <property type="term" value="P:mitochondrial protein catabolic process"/>
    <property type="evidence" value="ECO:0007669"/>
    <property type="project" value="InterPro"/>
</dbReference>
<keyword evidence="8" id="KW-0175">Coiled coil</keyword>
<comment type="caution">
    <text evidence="14">The sequence shown here is derived from an EMBL/GenBank/DDBJ whole genome shotgun (WGS) entry which is preliminary data.</text>
</comment>
<reference evidence="14 15" key="1">
    <citation type="submission" date="2019-09" db="EMBL/GenBank/DDBJ databases">
        <title>Bird 10,000 Genomes (B10K) Project - Family phase.</title>
        <authorList>
            <person name="Zhang G."/>
        </authorList>
    </citation>
    <scope>NUCLEOTIDE SEQUENCE [LARGE SCALE GENOMIC DNA]</scope>
    <source>
        <strain evidence="14">B10K-DU-003-16</strain>
        <tissue evidence="14">Mixed tissue sample</tissue>
    </source>
</reference>
<keyword evidence="10" id="KW-0496">Mitochondrion</keyword>
<dbReference type="GO" id="GO:0005759">
    <property type="term" value="C:mitochondrial matrix"/>
    <property type="evidence" value="ECO:0007669"/>
    <property type="project" value="UniProtKB-SubCell"/>
</dbReference>
<dbReference type="EMBL" id="VYZC01000129">
    <property type="protein sequence ID" value="NWS98354.1"/>
    <property type="molecule type" value="Genomic_DNA"/>
</dbReference>
<dbReference type="GO" id="GO:0005741">
    <property type="term" value="C:mitochondrial outer membrane"/>
    <property type="evidence" value="ECO:0007669"/>
    <property type="project" value="UniProtKB-SubCell"/>
</dbReference>
<dbReference type="PANTHER" id="PTHR21771">
    <property type="entry name" value="MITOCHONDRIA-EATING PROTEIN-RELATED"/>
    <property type="match status" value="1"/>
</dbReference>
<evidence type="ECO:0000259" key="13">
    <source>
        <dbReference type="Pfam" id="PF16026"/>
    </source>
</evidence>
<protein>
    <recommendedName>
        <fullName evidence="5">Mitochondria-eating protein</fullName>
    </recommendedName>
    <alternativeName>
        <fullName evidence="12">Spermatogenesis-associated protein 18</fullName>
    </alternativeName>
</protein>
<evidence type="ECO:0000256" key="6">
    <source>
        <dbReference type="ARBA" id="ARBA00022490"/>
    </source>
</evidence>
<feature type="non-terminal residue" evidence="14">
    <location>
        <position position="1"/>
    </location>
</feature>
<dbReference type="GO" id="GO:0008289">
    <property type="term" value="F:lipid binding"/>
    <property type="evidence" value="ECO:0007669"/>
    <property type="project" value="UniProtKB-KW"/>
</dbReference>
<dbReference type="Pfam" id="PF16026">
    <property type="entry name" value="MIEAP"/>
    <property type="match status" value="1"/>
</dbReference>
<comment type="similarity">
    <text evidence="4">Belongs to the MIEAP family.</text>
</comment>
<organism evidence="14 15">
    <name type="scientific">Mionectes macconnelli</name>
    <name type="common">McConnell's flycatcher</name>
    <dbReference type="NCBI Taxonomy" id="254557"/>
    <lineage>
        <taxon>Eukaryota</taxon>
        <taxon>Metazoa</taxon>
        <taxon>Chordata</taxon>
        <taxon>Craniata</taxon>
        <taxon>Vertebrata</taxon>
        <taxon>Euteleostomi</taxon>
        <taxon>Archelosauria</taxon>
        <taxon>Archosauria</taxon>
        <taxon>Dinosauria</taxon>
        <taxon>Saurischia</taxon>
        <taxon>Theropoda</taxon>
        <taxon>Coelurosauria</taxon>
        <taxon>Aves</taxon>
        <taxon>Neognathae</taxon>
        <taxon>Neoaves</taxon>
        <taxon>Telluraves</taxon>
        <taxon>Australaves</taxon>
        <taxon>Passeriformes</taxon>
        <taxon>Tyrannidae</taxon>
        <taxon>Mionectes</taxon>
    </lineage>
</organism>
<feature type="non-terminal residue" evidence="14">
    <location>
        <position position="212"/>
    </location>
</feature>
<dbReference type="InterPro" id="IPR031981">
    <property type="entry name" value="MIEAP_C"/>
</dbReference>
<keyword evidence="6" id="KW-0963">Cytoplasm</keyword>
<evidence type="ECO:0000256" key="3">
    <source>
        <dbReference type="ARBA" id="ARBA00004496"/>
    </source>
</evidence>
<evidence type="ECO:0000256" key="10">
    <source>
        <dbReference type="ARBA" id="ARBA00023128"/>
    </source>
</evidence>
<evidence type="ECO:0000256" key="2">
    <source>
        <dbReference type="ARBA" id="ARBA00004305"/>
    </source>
</evidence>